<dbReference type="InterPro" id="IPR044880">
    <property type="entry name" value="NCX_ion-bd_dom_sf"/>
</dbReference>
<dbReference type="GO" id="GO:0006874">
    <property type="term" value="P:intracellular calcium ion homeostasis"/>
    <property type="evidence" value="ECO:0007669"/>
    <property type="project" value="TreeGrafter"/>
</dbReference>
<dbReference type="Gene3D" id="6.10.280.80">
    <property type="entry name" value="NCX, peripheral helical region"/>
    <property type="match status" value="1"/>
</dbReference>
<evidence type="ECO:0000313" key="8">
    <source>
        <dbReference type="Proteomes" id="UP000271469"/>
    </source>
</evidence>
<feature type="transmembrane region" description="Helical" evidence="5">
    <location>
        <begin position="235"/>
        <end position="258"/>
    </location>
</feature>
<evidence type="ECO:0000313" key="7">
    <source>
        <dbReference type="EMBL" id="AZG46710.1"/>
    </source>
</evidence>
<sequence length="316" mass="32435">MNSYVLVVVGLAALIVGAEGLVRGGSAIAARLGISPMLVGVTVVSIGTSLPELAVGIDAAVHDAGPLAVGNIAGTNIVNLLLILGLSAAMVPLALRPQTVRLDLPVMVASALLVWALAANGTLSRLDGTILLLLAIAYTITVIRAELTGSDELPVDAITATAPTPDRIGWRTLQLVAGMAVVIIGAEWLVSGAVEVAGDLGVSEAVIGLTVVAIGTSAPELVTTVMSTIRGERDLAIGNLIGSSIYNLTFILGATSLFRPLEVTSELIRIDLPLMAAVALICVPVFLTGRRITRVEGIAFVVGYVVYLVLVIALRT</sequence>
<keyword evidence="3 5" id="KW-1133">Transmembrane helix</keyword>
<dbReference type="InterPro" id="IPR004837">
    <property type="entry name" value="NaCa_Exmemb"/>
</dbReference>
<feature type="transmembrane region" description="Helical" evidence="5">
    <location>
        <begin position="129"/>
        <end position="147"/>
    </location>
</feature>
<proteinExistence type="predicted"/>
<feature type="transmembrane region" description="Helical" evidence="5">
    <location>
        <begin position="270"/>
        <end position="288"/>
    </location>
</feature>
<gene>
    <name evidence="7" type="primary">yrbG</name>
    <name evidence="7" type="ORF">D7316_03311</name>
</gene>
<dbReference type="PANTHER" id="PTHR10846:SF8">
    <property type="entry name" value="INNER MEMBRANE PROTEIN YRBG"/>
    <property type="match status" value="1"/>
</dbReference>
<dbReference type="AlphaFoldDB" id="A0A3G8JRA6"/>
<dbReference type="Pfam" id="PF01699">
    <property type="entry name" value="Na_Ca_ex"/>
    <property type="match status" value="2"/>
</dbReference>
<feature type="transmembrane region" description="Helical" evidence="5">
    <location>
        <begin position="168"/>
        <end position="190"/>
    </location>
</feature>
<keyword evidence="8" id="KW-1185">Reference proteome</keyword>
<dbReference type="EMBL" id="CP033972">
    <property type="protein sequence ID" value="AZG46710.1"/>
    <property type="molecule type" value="Genomic_DNA"/>
</dbReference>
<name>A0A3G8JRA6_9ACTN</name>
<dbReference type="PANTHER" id="PTHR10846">
    <property type="entry name" value="SODIUM/POTASSIUM/CALCIUM EXCHANGER"/>
    <property type="match status" value="1"/>
</dbReference>
<evidence type="ECO:0000256" key="2">
    <source>
        <dbReference type="ARBA" id="ARBA00022692"/>
    </source>
</evidence>
<feature type="domain" description="Sodium/calcium exchanger membrane region" evidence="6">
    <location>
        <begin position="3"/>
        <end position="143"/>
    </location>
</feature>
<feature type="transmembrane region" description="Helical" evidence="5">
    <location>
        <begin position="202"/>
        <end position="223"/>
    </location>
</feature>
<dbReference type="KEGG" id="gom:D7316_03311"/>
<dbReference type="GO" id="GO:0005886">
    <property type="term" value="C:plasma membrane"/>
    <property type="evidence" value="ECO:0007669"/>
    <property type="project" value="TreeGrafter"/>
</dbReference>
<organism evidence="7 8">
    <name type="scientific">Gordonia insulae</name>
    <dbReference type="NCBI Taxonomy" id="2420509"/>
    <lineage>
        <taxon>Bacteria</taxon>
        <taxon>Bacillati</taxon>
        <taxon>Actinomycetota</taxon>
        <taxon>Actinomycetes</taxon>
        <taxon>Mycobacteriales</taxon>
        <taxon>Gordoniaceae</taxon>
        <taxon>Gordonia</taxon>
    </lineage>
</organism>
<dbReference type="OrthoDB" id="9794225at2"/>
<dbReference type="GO" id="GO:0008273">
    <property type="term" value="F:calcium, potassium:sodium antiporter activity"/>
    <property type="evidence" value="ECO:0007669"/>
    <property type="project" value="TreeGrafter"/>
</dbReference>
<evidence type="ECO:0000256" key="4">
    <source>
        <dbReference type="ARBA" id="ARBA00023136"/>
    </source>
</evidence>
<protein>
    <submittedName>
        <fullName evidence="7">Inner membrane protein YrbG</fullName>
    </submittedName>
</protein>
<evidence type="ECO:0000256" key="5">
    <source>
        <dbReference type="SAM" id="Phobius"/>
    </source>
</evidence>
<feature type="transmembrane region" description="Helical" evidence="5">
    <location>
        <begin position="102"/>
        <end position="123"/>
    </location>
</feature>
<evidence type="ECO:0000259" key="6">
    <source>
        <dbReference type="Pfam" id="PF01699"/>
    </source>
</evidence>
<dbReference type="Proteomes" id="UP000271469">
    <property type="component" value="Chromosome"/>
</dbReference>
<dbReference type="RefSeq" id="WP_124709183.1">
    <property type="nucleotide sequence ID" value="NZ_CP033972.1"/>
</dbReference>
<evidence type="ECO:0000256" key="1">
    <source>
        <dbReference type="ARBA" id="ARBA00004141"/>
    </source>
</evidence>
<comment type="subcellular location">
    <subcellularLocation>
        <location evidence="1">Membrane</location>
        <topology evidence="1">Multi-pass membrane protein</topology>
    </subcellularLocation>
</comment>
<accession>A0A3G8JRA6</accession>
<dbReference type="GO" id="GO:0005262">
    <property type="term" value="F:calcium channel activity"/>
    <property type="evidence" value="ECO:0007669"/>
    <property type="project" value="TreeGrafter"/>
</dbReference>
<feature type="transmembrane region" description="Helical" evidence="5">
    <location>
        <begin position="295"/>
        <end position="314"/>
    </location>
</feature>
<keyword evidence="2 5" id="KW-0812">Transmembrane</keyword>
<dbReference type="NCBIfam" id="TIGR00367">
    <property type="entry name" value="calcium/sodium antiporter"/>
    <property type="match status" value="1"/>
</dbReference>
<reference evidence="7 8" key="1">
    <citation type="submission" date="2018-11" db="EMBL/GenBank/DDBJ databases">
        <title>Gordonia insulae sp. nov., isolated from an island soil.</title>
        <authorList>
            <person name="Kim Y.S."/>
            <person name="Kim S.B."/>
        </authorList>
    </citation>
    <scope>NUCLEOTIDE SEQUENCE [LARGE SCALE GENOMIC DNA]</scope>
    <source>
        <strain evidence="7 8">MMS17-SY073</strain>
    </source>
</reference>
<feature type="domain" description="Sodium/calcium exchanger membrane region" evidence="6">
    <location>
        <begin position="172"/>
        <end position="312"/>
    </location>
</feature>
<keyword evidence="4 5" id="KW-0472">Membrane</keyword>
<dbReference type="Gene3D" id="1.20.1420.30">
    <property type="entry name" value="NCX, central ion-binding region"/>
    <property type="match status" value="1"/>
</dbReference>
<evidence type="ECO:0000256" key="3">
    <source>
        <dbReference type="ARBA" id="ARBA00022989"/>
    </source>
</evidence>
<dbReference type="InterPro" id="IPR004481">
    <property type="entry name" value="K/Na/Ca-exchanger"/>
</dbReference>